<feature type="compositionally biased region" description="Acidic residues" evidence="1">
    <location>
        <begin position="861"/>
        <end position="872"/>
    </location>
</feature>
<feature type="compositionally biased region" description="Acidic residues" evidence="1">
    <location>
        <begin position="684"/>
        <end position="695"/>
    </location>
</feature>
<organism evidence="3 4">
    <name type="scientific">Ahniella affigens</name>
    <dbReference type="NCBI Taxonomy" id="2021234"/>
    <lineage>
        <taxon>Bacteria</taxon>
        <taxon>Pseudomonadati</taxon>
        <taxon>Pseudomonadota</taxon>
        <taxon>Gammaproteobacteria</taxon>
        <taxon>Lysobacterales</taxon>
        <taxon>Rhodanobacteraceae</taxon>
        <taxon>Ahniella</taxon>
    </lineage>
</organism>
<keyword evidence="2" id="KW-0472">Membrane</keyword>
<dbReference type="KEGG" id="xba:C7S18_10345"/>
<evidence type="ECO:0000313" key="3">
    <source>
        <dbReference type="EMBL" id="AVP97570.1"/>
    </source>
</evidence>
<dbReference type="Proteomes" id="UP000241074">
    <property type="component" value="Chromosome"/>
</dbReference>
<sequence>MFSASPAFGGGTPDPSNVALSTTNRNALMEMLGPDRGFGFGDYLTDRVSGLQRGGAVETYDFYIEVPPGQTQLVLQIFDADAGAGDNLATPIVNEDLHDENNATGNWEMSTTYQLFDPSGVSVAIRNLPGQDCDPATAGLQSFCDNAWSDLGAFTIPNPAPGHWRLAIGSPNTALTSEDESNSYGLRAHDGDASASGNEFPIYANTFVGVGQVYTSSAGADPGFSRTHDFFPFIRRDCTCESNDFDSDSSAPIDESTVFTTRTGATPTGSNGTLSLATLWRQNVLTNWTTEQDANDYGLWRLRWTTGRFNHITYYMGDDTNFDPSNAAPGPGNGVEPNSNPENGAIRLYLPADGSRLFGLAGGANDAVNAPLKPWVGHSWALVAGEPPIEANVTSIVRMTITVANPTAYPIQFSNVTGGPNVIVATLPDNGGQTTYVAGSATITGGAATATSVTGTGPWTLTFAPGVIAAGVTATLTYDIQVRPTATGLPKSLFFVGTFGTATQGSYIDETCANASGGASVCGATALTNATLSIGPLCRLTALVTTAPSLAVAKQINGTVTDNGNGTFTVPFRLVVENLGTTTMTPLQVTDDLAAAFPAPSSVVGVTAVSTSILSGVGTLIGNGAYNGVGDTNLLSAGGSSLNAGAAGQIDFSVTFNPNGMPGPFFNQAIASGTTSLGGTFVDSSDDGTDPDPDGDGIGNEAGTGCPSTVAATNCENDATPIQVSGANAIGLAKQVSNIINNGNGTFTASFVLTVENVGSLNFTSVQVTDDLVATFPAPASVVSVTTPAVSIVSGVGTLAPNGAFNGTSDTNLLNSGSSTLNLGAVGQISFDVTFNPAGSANFSNSAIAAGSNTTGNVTDTSDDGTDPDPDGDGNANEPGENDATPIHVNAANAIGLAKQVGNIVDNGNGTFTASFVLTVENVGSLNFTSVQVTDDLVATFPAPASVVSVTTPAVSILSGVGTLAPNGAFNGASDTNLLNSGSSTLNLGATGQISFDVTFNPAGQTNFFNAALASGSNLSGNVTDASDNGADPDQDGDGNANEPGENDATPITVTIIAGPIRDVPVVNDIRVWLLLIAVLGILGAVSLRRAAD</sequence>
<dbReference type="EMBL" id="CP027860">
    <property type="protein sequence ID" value="AVP97570.1"/>
    <property type="molecule type" value="Genomic_DNA"/>
</dbReference>
<feature type="region of interest" description="Disordered" evidence="1">
    <location>
        <begin position="680"/>
        <end position="705"/>
    </location>
</feature>
<feature type="region of interest" description="Disordered" evidence="1">
    <location>
        <begin position="323"/>
        <end position="342"/>
    </location>
</feature>
<accession>A0A2P1PRW0</accession>
<evidence type="ECO:0000256" key="1">
    <source>
        <dbReference type="SAM" id="MobiDB-lite"/>
    </source>
</evidence>
<evidence type="ECO:0008006" key="5">
    <source>
        <dbReference type="Google" id="ProtNLM"/>
    </source>
</evidence>
<keyword evidence="2" id="KW-1133">Transmembrane helix</keyword>
<keyword evidence="2" id="KW-0812">Transmembrane</keyword>
<name>A0A2P1PRW0_9GAMM</name>
<gene>
    <name evidence="3" type="ORF">C7S18_10345</name>
</gene>
<evidence type="ECO:0000313" key="4">
    <source>
        <dbReference type="Proteomes" id="UP000241074"/>
    </source>
</evidence>
<feature type="transmembrane region" description="Helical" evidence="2">
    <location>
        <begin position="1070"/>
        <end position="1088"/>
    </location>
</feature>
<evidence type="ECO:0000256" key="2">
    <source>
        <dbReference type="SAM" id="Phobius"/>
    </source>
</evidence>
<feature type="region of interest" description="Disordered" evidence="1">
    <location>
        <begin position="1"/>
        <end position="20"/>
    </location>
</feature>
<reference evidence="3 4" key="1">
    <citation type="submission" date="2018-03" db="EMBL/GenBank/DDBJ databases">
        <title>Ahniella affigens gen. nov., sp. nov., a gammaproteobacterium isolated from sandy soil near a stream.</title>
        <authorList>
            <person name="Ko Y."/>
            <person name="Kim J.-H."/>
        </authorList>
    </citation>
    <scope>NUCLEOTIDE SEQUENCE [LARGE SCALE GENOMIC DNA]</scope>
    <source>
        <strain evidence="3 4">D13</strain>
    </source>
</reference>
<dbReference type="AlphaFoldDB" id="A0A2P1PRW0"/>
<feature type="region of interest" description="Disordered" evidence="1">
    <location>
        <begin position="1022"/>
        <end position="1049"/>
    </location>
</feature>
<feature type="region of interest" description="Disordered" evidence="1">
    <location>
        <begin position="852"/>
        <end position="886"/>
    </location>
</feature>
<proteinExistence type="predicted"/>
<protein>
    <recommendedName>
        <fullName evidence="5">DUF11 domain-containing protein</fullName>
    </recommendedName>
</protein>
<keyword evidence="4" id="KW-1185">Reference proteome</keyword>
<reference evidence="3 4" key="2">
    <citation type="submission" date="2018-03" db="EMBL/GenBank/DDBJ databases">
        <authorList>
            <person name="Keele B.F."/>
        </authorList>
    </citation>
    <scope>NUCLEOTIDE SEQUENCE [LARGE SCALE GENOMIC DNA]</scope>
    <source>
        <strain evidence="3 4">D13</strain>
    </source>
</reference>